<sequence>MLEDVPVAADGGGEPVAGGAFAGEAGLSIQEAYFAEYAEQLRAENPQWTVEQIHTAASRYVSPPVVAPHPAGAAIDITLADSSEVELDLGTRMNATPEESEGACYMDAANITSLHRARRRILVTAMSSAGFVNYPSEWWRWSHRDHYWALVTGAPAAAYGPVTR</sequence>
<evidence type="ECO:0000256" key="7">
    <source>
        <dbReference type="ARBA" id="ARBA00023049"/>
    </source>
</evidence>
<keyword evidence="6" id="KW-0224">Dipeptidase</keyword>
<accession>A0ABN0YY39</accession>
<evidence type="ECO:0000313" key="9">
    <source>
        <dbReference type="EMBL" id="GAA0418537.1"/>
    </source>
</evidence>
<dbReference type="InterPro" id="IPR000755">
    <property type="entry name" value="A_A_dipeptidase"/>
</dbReference>
<evidence type="ECO:0000313" key="10">
    <source>
        <dbReference type="Proteomes" id="UP001500879"/>
    </source>
</evidence>
<evidence type="ECO:0000256" key="8">
    <source>
        <dbReference type="ARBA" id="ARBA00023316"/>
    </source>
</evidence>
<evidence type="ECO:0000256" key="6">
    <source>
        <dbReference type="ARBA" id="ARBA00022997"/>
    </source>
</evidence>
<dbReference type="PANTHER" id="PTHR43126">
    <property type="entry name" value="D-ALANYL-D-ALANINE DIPEPTIDASE"/>
    <property type="match status" value="1"/>
</dbReference>
<dbReference type="EMBL" id="BAAABX010000048">
    <property type="protein sequence ID" value="GAA0418537.1"/>
    <property type="molecule type" value="Genomic_DNA"/>
</dbReference>
<keyword evidence="5" id="KW-0862">Zinc</keyword>
<reference evidence="9 10" key="1">
    <citation type="journal article" date="2019" name="Int. J. Syst. Evol. Microbiol.">
        <title>The Global Catalogue of Microorganisms (GCM) 10K type strain sequencing project: providing services to taxonomists for standard genome sequencing and annotation.</title>
        <authorList>
            <consortium name="The Broad Institute Genomics Platform"/>
            <consortium name="The Broad Institute Genome Sequencing Center for Infectious Disease"/>
            <person name="Wu L."/>
            <person name="Ma J."/>
        </authorList>
    </citation>
    <scope>NUCLEOTIDE SEQUENCE [LARGE SCALE GENOMIC DNA]</scope>
    <source>
        <strain evidence="9 10">JCM 4788</strain>
    </source>
</reference>
<dbReference type="InterPro" id="IPR009045">
    <property type="entry name" value="Zn_M74/Hedgehog-like"/>
</dbReference>
<comment type="caution">
    <text evidence="9">The sequence shown here is derived from an EMBL/GenBank/DDBJ whole genome shotgun (WGS) entry which is preliminary data.</text>
</comment>
<dbReference type="PANTHER" id="PTHR43126:SF2">
    <property type="entry name" value="D-ALANYL-D-ALANINE DIPEPTIDASE"/>
    <property type="match status" value="1"/>
</dbReference>
<keyword evidence="10" id="KW-1185">Reference proteome</keyword>
<keyword evidence="3" id="KW-0479">Metal-binding</keyword>
<gene>
    <name evidence="9" type="ORF">GCM10010357_44850</name>
</gene>
<evidence type="ECO:0000256" key="2">
    <source>
        <dbReference type="ARBA" id="ARBA00022670"/>
    </source>
</evidence>
<evidence type="ECO:0008006" key="11">
    <source>
        <dbReference type="Google" id="ProtNLM"/>
    </source>
</evidence>
<dbReference type="Proteomes" id="UP001500879">
    <property type="component" value="Unassembled WGS sequence"/>
</dbReference>
<dbReference type="Gene3D" id="3.30.1380.10">
    <property type="match status" value="1"/>
</dbReference>
<comment type="catalytic activity">
    <reaction evidence="1">
        <text>D-alanyl-D-alanine + H2O = 2 D-alanine</text>
        <dbReference type="Rhea" id="RHEA:20661"/>
        <dbReference type="ChEBI" id="CHEBI:15377"/>
        <dbReference type="ChEBI" id="CHEBI:57416"/>
        <dbReference type="ChEBI" id="CHEBI:57822"/>
        <dbReference type="EC" id="3.4.13.22"/>
    </reaction>
</comment>
<protein>
    <recommendedName>
        <fullName evidence="11">Dipeptidase</fullName>
    </recommendedName>
</protein>
<keyword evidence="7" id="KW-0482">Metalloprotease</keyword>
<organism evidence="9 10">
    <name type="scientific">Streptomyces luteireticuli</name>
    <dbReference type="NCBI Taxonomy" id="173858"/>
    <lineage>
        <taxon>Bacteria</taxon>
        <taxon>Bacillati</taxon>
        <taxon>Actinomycetota</taxon>
        <taxon>Actinomycetes</taxon>
        <taxon>Kitasatosporales</taxon>
        <taxon>Streptomycetaceae</taxon>
        <taxon>Streptomyces</taxon>
    </lineage>
</organism>
<name>A0ABN0YY39_9ACTN</name>
<dbReference type="Pfam" id="PF01427">
    <property type="entry name" value="Peptidase_M15"/>
    <property type="match status" value="1"/>
</dbReference>
<keyword evidence="4" id="KW-0378">Hydrolase</keyword>
<keyword evidence="2" id="KW-0645">Protease</keyword>
<dbReference type="SUPFAM" id="SSF55166">
    <property type="entry name" value="Hedgehog/DD-peptidase"/>
    <property type="match status" value="1"/>
</dbReference>
<evidence type="ECO:0000256" key="1">
    <source>
        <dbReference type="ARBA" id="ARBA00001362"/>
    </source>
</evidence>
<evidence type="ECO:0000256" key="4">
    <source>
        <dbReference type="ARBA" id="ARBA00022801"/>
    </source>
</evidence>
<evidence type="ECO:0000256" key="5">
    <source>
        <dbReference type="ARBA" id="ARBA00022833"/>
    </source>
</evidence>
<evidence type="ECO:0000256" key="3">
    <source>
        <dbReference type="ARBA" id="ARBA00022723"/>
    </source>
</evidence>
<keyword evidence="8" id="KW-0961">Cell wall biogenesis/degradation</keyword>
<proteinExistence type="predicted"/>